<protein>
    <submittedName>
        <fullName evidence="3">Uncharacterized protein</fullName>
    </submittedName>
</protein>
<feature type="non-terminal residue" evidence="3">
    <location>
        <position position="1"/>
    </location>
</feature>
<gene>
    <name evidence="3" type="ORF">CR513_25395</name>
</gene>
<evidence type="ECO:0000313" key="4">
    <source>
        <dbReference type="Proteomes" id="UP000257109"/>
    </source>
</evidence>
<keyword evidence="4" id="KW-1185">Reference proteome</keyword>
<dbReference type="Proteomes" id="UP000257109">
    <property type="component" value="Unassembled WGS sequence"/>
</dbReference>
<evidence type="ECO:0000256" key="2">
    <source>
        <dbReference type="SAM" id="MobiDB-lite"/>
    </source>
</evidence>
<dbReference type="EMBL" id="QJKJ01004867">
    <property type="protein sequence ID" value="RDX92472.1"/>
    <property type="molecule type" value="Genomic_DNA"/>
</dbReference>
<sequence length="254" mass="29172">MTLTPFLAPKLREQSEPSLEDNEGGPCSPRYKRRINNIISRGRLTFFEEEVPAEGRGHNQPLHISIKCGDYMISRVLIENGSSLNVLPKATLDKLCFVNSQLKTSSVVVRAFDGSKREVMGKITLPICISPTVFDVTFQLLPRRPWIHVVGVVPSSLYQHDGEKELVISTPVPEEYIEEDEEALETSFYRRRNELRSRKPYPIRNRRYDNSGHNQRRILARQRAKPLPERYTSPNHYIRECGESQARLSRGQLG</sequence>
<reference evidence="3" key="1">
    <citation type="submission" date="2018-05" db="EMBL/GenBank/DDBJ databases">
        <title>Draft genome of Mucuna pruriens seed.</title>
        <authorList>
            <person name="Nnadi N.E."/>
            <person name="Vos R."/>
            <person name="Hasami M.H."/>
            <person name="Devisetty U.K."/>
            <person name="Aguiy J.C."/>
        </authorList>
    </citation>
    <scope>NUCLEOTIDE SEQUENCE [LARGE SCALE GENOMIC DNA]</scope>
    <source>
        <strain evidence="3">JCA_2017</strain>
    </source>
</reference>
<organism evidence="3 4">
    <name type="scientific">Mucuna pruriens</name>
    <name type="common">Velvet bean</name>
    <name type="synonym">Dolichos pruriens</name>
    <dbReference type="NCBI Taxonomy" id="157652"/>
    <lineage>
        <taxon>Eukaryota</taxon>
        <taxon>Viridiplantae</taxon>
        <taxon>Streptophyta</taxon>
        <taxon>Embryophyta</taxon>
        <taxon>Tracheophyta</taxon>
        <taxon>Spermatophyta</taxon>
        <taxon>Magnoliopsida</taxon>
        <taxon>eudicotyledons</taxon>
        <taxon>Gunneridae</taxon>
        <taxon>Pentapetalae</taxon>
        <taxon>rosids</taxon>
        <taxon>fabids</taxon>
        <taxon>Fabales</taxon>
        <taxon>Fabaceae</taxon>
        <taxon>Papilionoideae</taxon>
        <taxon>50 kb inversion clade</taxon>
        <taxon>NPAAA clade</taxon>
        <taxon>indigoferoid/millettioid clade</taxon>
        <taxon>Phaseoleae</taxon>
        <taxon>Mucuna</taxon>
    </lineage>
</organism>
<dbReference type="InterPro" id="IPR002110">
    <property type="entry name" value="Ankyrin_rpt"/>
</dbReference>
<feature type="repeat" description="ANK" evidence="1">
    <location>
        <begin position="57"/>
        <end position="89"/>
    </location>
</feature>
<dbReference type="AlphaFoldDB" id="A0A371GPH4"/>
<dbReference type="PANTHER" id="PTHR33240">
    <property type="entry name" value="OS08G0508500 PROTEIN"/>
    <property type="match status" value="1"/>
</dbReference>
<proteinExistence type="predicted"/>
<dbReference type="PROSITE" id="PS50088">
    <property type="entry name" value="ANK_REPEAT"/>
    <property type="match status" value="1"/>
</dbReference>
<evidence type="ECO:0000313" key="3">
    <source>
        <dbReference type="EMBL" id="RDX92472.1"/>
    </source>
</evidence>
<name>A0A371GPH4_MUCPR</name>
<accession>A0A371GPH4</accession>
<comment type="caution">
    <text evidence="3">The sequence shown here is derived from an EMBL/GenBank/DDBJ whole genome shotgun (WGS) entry which is preliminary data.</text>
</comment>
<keyword evidence="1" id="KW-0040">ANK repeat</keyword>
<evidence type="ECO:0000256" key="1">
    <source>
        <dbReference type="PROSITE-ProRule" id="PRU00023"/>
    </source>
</evidence>
<dbReference type="PANTHER" id="PTHR33240:SF15">
    <property type="entry name" value="GAG-PRO-LIKE PROTEIN"/>
    <property type="match status" value="1"/>
</dbReference>
<dbReference type="OrthoDB" id="1724165at2759"/>
<feature type="region of interest" description="Disordered" evidence="2">
    <location>
        <begin position="1"/>
        <end position="27"/>
    </location>
</feature>
<dbReference type="CDD" id="cd00303">
    <property type="entry name" value="retropepsin_like"/>
    <property type="match status" value="1"/>
</dbReference>